<dbReference type="EMBL" id="LIWG01000005">
    <property type="protein sequence ID" value="MBE3608128.1"/>
    <property type="molecule type" value="Genomic_DNA"/>
</dbReference>
<evidence type="ECO:0000259" key="3">
    <source>
        <dbReference type="PROSITE" id="PS50991"/>
    </source>
</evidence>
<dbReference type="RefSeq" id="WP_170016255.1">
    <property type="nucleotide sequence ID" value="NZ_CP012545.1"/>
</dbReference>
<dbReference type="GO" id="GO:0004736">
    <property type="term" value="F:pyruvate carboxylase activity"/>
    <property type="evidence" value="ECO:0007669"/>
    <property type="project" value="UniProtKB-ARBA"/>
</dbReference>
<evidence type="ECO:0000256" key="1">
    <source>
        <dbReference type="ARBA" id="ARBA00023267"/>
    </source>
</evidence>
<dbReference type="Proteomes" id="UP001318760">
    <property type="component" value="Unassembled WGS sequence"/>
</dbReference>
<dbReference type="PANTHER" id="PTHR43778:SF2">
    <property type="entry name" value="PYRUVATE CARBOXYLASE, MITOCHONDRIAL"/>
    <property type="match status" value="1"/>
</dbReference>
<dbReference type="PROSITE" id="PS00188">
    <property type="entry name" value="BIOTIN"/>
    <property type="match status" value="1"/>
</dbReference>
<dbReference type="SUPFAM" id="SSF51569">
    <property type="entry name" value="Aldolase"/>
    <property type="match status" value="1"/>
</dbReference>
<dbReference type="CDD" id="cd07937">
    <property type="entry name" value="DRE_TIM_PC_TC_5S"/>
    <property type="match status" value="1"/>
</dbReference>
<dbReference type="Proteomes" id="UP000650616">
    <property type="component" value="Unassembled WGS sequence"/>
</dbReference>
<name>A0AAW3ZWA2_9BACT</name>
<accession>A0AAW3ZWA2</accession>
<dbReference type="PROSITE" id="PS50991">
    <property type="entry name" value="PYR_CT"/>
    <property type="match status" value="1"/>
</dbReference>
<dbReference type="AlphaFoldDB" id="A0AAW3ZWA2"/>
<dbReference type="Pfam" id="PF00682">
    <property type="entry name" value="HMGL-like"/>
    <property type="match status" value="1"/>
</dbReference>
<dbReference type="InterPro" id="IPR003379">
    <property type="entry name" value="Carboxylase_cons_dom"/>
</dbReference>
<reference evidence="4 7" key="2">
    <citation type="submission" date="2020-10" db="EMBL/GenBank/DDBJ databases">
        <title>Campylobacter californiensis sp. nov. isolated from cattle and feral swine in California.</title>
        <authorList>
            <person name="Miller W.G."/>
        </authorList>
    </citation>
    <scope>NUCLEOTIDE SEQUENCE [LARGE SCALE GENOMIC DNA]</scope>
    <source>
        <strain evidence="4 7">RM12919</strain>
    </source>
</reference>
<comment type="caution">
    <text evidence="5">The sequence shown here is derived from an EMBL/GenBank/DDBJ whole genome shotgun (WGS) entry which is preliminary data.</text>
</comment>
<keyword evidence="6" id="KW-1185">Reference proteome</keyword>
<dbReference type="GO" id="GO:0005737">
    <property type="term" value="C:cytoplasm"/>
    <property type="evidence" value="ECO:0007669"/>
    <property type="project" value="TreeGrafter"/>
</dbReference>
<feature type="domain" description="Pyruvate carboxyltransferase" evidence="3">
    <location>
        <begin position="6"/>
        <end position="277"/>
    </location>
</feature>
<dbReference type="InterPro" id="IPR000891">
    <property type="entry name" value="PYR_CT"/>
</dbReference>
<keyword evidence="1" id="KW-0092">Biotin</keyword>
<proteinExistence type="predicted"/>
<dbReference type="SUPFAM" id="SSF51230">
    <property type="entry name" value="Single hybrid motif"/>
    <property type="match status" value="1"/>
</dbReference>
<dbReference type="Pfam" id="PF02436">
    <property type="entry name" value="PYC_OADA"/>
    <property type="match status" value="1"/>
</dbReference>
<dbReference type="InterPro" id="IPR001882">
    <property type="entry name" value="Biotin_BS"/>
</dbReference>
<dbReference type="InterPro" id="IPR055268">
    <property type="entry name" value="PCB-like"/>
</dbReference>
<dbReference type="FunFam" id="2.40.50.100:FF:000003">
    <property type="entry name" value="Acetyl-CoA carboxylase biotin carboxyl carrier protein"/>
    <property type="match status" value="1"/>
</dbReference>
<evidence type="ECO:0000313" key="4">
    <source>
        <dbReference type="EMBL" id="MBE2986458.1"/>
    </source>
</evidence>
<evidence type="ECO:0000313" key="7">
    <source>
        <dbReference type="Proteomes" id="UP001318760"/>
    </source>
</evidence>
<feature type="domain" description="Lipoyl-binding" evidence="2">
    <location>
        <begin position="525"/>
        <end position="601"/>
    </location>
</feature>
<dbReference type="SUPFAM" id="SSF89000">
    <property type="entry name" value="post-HMGL domain-like"/>
    <property type="match status" value="1"/>
</dbReference>
<protein>
    <submittedName>
        <fullName evidence="5">Biotin/lipoyl-binding protein</fullName>
    </submittedName>
</protein>
<evidence type="ECO:0000313" key="5">
    <source>
        <dbReference type="EMBL" id="MBE3608128.1"/>
    </source>
</evidence>
<dbReference type="InterPro" id="IPR013785">
    <property type="entry name" value="Aldolase_TIM"/>
</dbReference>
<dbReference type="InterPro" id="IPR011053">
    <property type="entry name" value="Single_hybrid_motif"/>
</dbReference>
<dbReference type="Gene3D" id="3.20.20.70">
    <property type="entry name" value="Aldolase class I"/>
    <property type="match status" value="1"/>
</dbReference>
<reference evidence="5 6" key="1">
    <citation type="submission" date="2015-08" db="EMBL/GenBank/DDBJ databases">
        <title>Comparative genomics of the Campylobacter concisus group.</title>
        <authorList>
            <person name="Yee E."/>
            <person name="Chapman M.H."/>
            <person name="Huynh S."/>
            <person name="Bono J.L."/>
            <person name="On S.L."/>
            <person name="St Leger J."/>
            <person name="Foster G."/>
            <person name="Parker C.T."/>
            <person name="Miller W.G."/>
        </authorList>
    </citation>
    <scope>NUCLEOTIDE SEQUENCE [LARGE SCALE GENOMIC DNA]</scope>
    <source>
        <strain evidence="5 6">RM9337</strain>
    </source>
</reference>
<dbReference type="PROSITE" id="PS50968">
    <property type="entry name" value="BIOTINYL_LIPOYL"/>
    <property type="match status" value="1"/>
</dbReference>
<organism evidence="5 6">
    <name type="scientific">Campylobacter californiensis</name>
    <dbReference type="NCBI Taxonomy" id="1032243"/>
    <lineage>
        <taxon>Bacteria</taxon>
        <taxon>Pseudomonadati</taxon>
        <taxon>Campylobacterota</taxon>
        <taxon>Epsilonproteobacteria</taxon>
        <taxon>Campylobacterales</taxon>
        <taxon>Campylobacteraceae</taxon>
        <taxon>Campylobacter</taxon>
    </lineage>
</organism>
<dbReference type="PANTHER" id="PTHR43778">
    <property type="entry name" value="PYRUVATE CARBOXYLASE"/>
    <property type="match status" value="1"/>
</dbReference>
<dbReference type="InterPro" id="IPR000089">
    <property type="entry name" value="Biotin_lipoyl"/>
</dbReference>
<dbReference type="CDD" id="cd06850">
    <property type="entry name" value="biotinyl_domain"/>
    <property type="match status" value="1"/>
</dbReference>
<dbReference type="GO" id="GO:0006094">
    <property type="term" value="P:gluconeogenesis"/>
    <property type="evidence" value="ECO:0007669"/>
    <property type="project" value="TreeGrafter"/>
</dbReference>
<dbReference type="Pfam" id="PF00364">
    <property type="entry name" value="Biotin_lipoyl"/>
    <property type="match status" value="1"/>
</dbReference>
<sequence length="601" mass="65589">MAKKFIDIMDTTFRDGFQSVYGARVLMNDFFPALEAAKDAGITHFEFGGGARFQSLYFYLNEDAFEMMDKFRSIVGKDANLQTLARGVNTVMLDTGSRELIDLHAKMFKKHGTTTIRNFDALNDVENLKYSGERIVHHGLKHEVVVTMMDLPPNCVGAHDVAFYERILREILDAGIPYDSVCFKDASGTSSPQKVYETIKMARRLLPEGTHVRLHTHETAGVSVSCYLAALEAGADGIDLAAAPLSGGTSQPDILTMLHAVKGKDYDLGGLDVEKILKYEDVLKGCLSDYFTPPEATQVSPLIPFSPMPGGALTANTQMMRDNNILDKFPQVIDAMREVVEKGGYGTSVTPVSQFYFQQAFNNVMFGKWKKIAEGYGKMVLGYFGKTPCAPDSEVVKLAAEQLKLEPTTQKALDIADRDESKSLAHTREILTKEGIEINDENLFIAAACKEKGIAFLKGEAKVNVRKISQMQKTKEVVSNQVASSNNGKYSVVVNGTTYNVEVKEGFSDGVEVKSITPVSAPQVQTSSKTSTGEAILSSLPGTVSKILVKVGDSVKKGQTVVILEAMKMEIEVPAANDGVISVIEVIQGQNVQNGQVLARM</sequence>
<gene>
    <name evidence="4" type="ORF">CCAL12919_04850</name>
    <name evidence="5" type="ORF">CCAL9337_05215</name>
</gene>
<dbReference type="EMBL" id="JADBHS010000007">
    <property type="protein sequence ID" value="MBE2986458.1"/>
    <property type="molecule type" value="Genomic_DNA"/>
</dbReference>
<dbReference type="Gene3D" id="2.40.50.100">
    <property type="match status" value="1"/>
</dbReference>
<evidence type="ECO:0000313" key="6">
    <source>
        <dbReference type="Proteomes" id="UP000650616"/>
    </source>
</evidence>
<evidence type="ECO:0000259" key="2">
    <source>
        <dbReference type="PROSITE" id="PS50968"/>
    </source>
</evidence>